<dbReference type="Pfam" id="PF17042">
    <property type="entry name" value="NBD_C"/>
    <property type="match status" value="1"/>
</dbReference>
<evidence type="ECO:0000256" key="3">
    <source>
        <dbReference type="ARBA" id="ARBA00022741"/>
    </source>
</evidence>
<feature type="domain" description="Four-carbon acid sugar kinase N-terminal" evidence="7">
    <location>
        <begin position="10"/>
        <end position="246"/>
    </location>
</feature>
<gene>
    <name evidence="9" type="ORF">RKE40_01615</name>
</gene>
<comment type="caution">
    <text evidence="9">The sequence shown here is derived from an EMBL/GenBank/DDBJ whole genome shotgun (WGS) entry which is preliminary data.</text>
</comment>
<dbReference type="InterPro" id="IPR042213">
    <property type="entry name" value="NBD_C_sf"/>
</dbReference>
<keyword evidence="5" id="KW-0067">ATP-binding</keyword>
<evidence type="ECO:0000256" key="6">
    <source>
        <dbReference type="ARBA" id="ARBA00023277"/>
    </source>
</evidence>
<keyword evidence="6" id="KW-0119">Carbohydrate metabolism</keyword>
<dbReference type="Gene3D" id="3.40.980.20">
    <property type="entry name" value="Four-carbon acid sugar kinase, nucleotide binding domain"/>
    <property type="match status" value="1"/>
</dbReference>
<dbReference type="GO" id="GO:0016301">
    <property type="term" value="F:kinase activity"/>
    <property type="evidence" value="ECO:0007669"/>
    <property type="project" value="UniProtKB-KW"/>
</dbReference>
<dbReference type="InterPro" id="IPR010737">
    <property type="entry name" value="4-carb_acid_sugar_kinase_N"/>
</dbReference>
<feature type="domain" description="Four-carbon acid sugar kinase nucleotide binding" evidence="8">
    <location>
        <begin position="272"/>
        <end position="445"/>
    </location>
</feature>
<evidence type="ECO:0000259" key="8">
    <source>
        <dbReference type="Pfam" id="PF17042"/>
    </source>
</evidence>
<comment type="similarity">
    <text evidence="1">Belongs to the four-carbon acid sugar kinase family.</text>
</comment>
<dbReference type="RefSeq" id="WP_316016505.1">
    <property type="nucleotide sequence ID" value="NZ_JAWDID010000002.1"/>
</dbReference>
<dbReference type="Proteomes" id="UP001254257">
    <property type="component" value="Unassembled WGS sequence"/>
</dbReference>
<dbReference type="EMBL" id="JAWDID010000002">
    <property type="protein sequence ID" value="MDU0338557.1"/>
    <property type="molecule type" value="Genomic_DNA"/>
</dbReference>
<protein>
    <submittedName>
        <fullName evidence="9">Four-carbon acid sugar kinase family protein</fullName>
    </submittedName>
</protein>
<evidence type="ECO:0000256" key="2">
    <source>
        <dbReference type="ARBA" id="ARBA00022679"/>
    </source>
</evidence>
<evidence type="ECO:0000256" key="4">
    <source>
        <dbReference type="ARBA" id="ARBA00022777"/>
    </source>
</evidence>
<evidence type="ECO:0000313" key="10">
    <source>
        <dbReference type="Proteomes" id="UP001254257"/>
    </source>
</evidence>
<evidence type="ECO:0000256" key="5">
    <source>
        <dbReference type="ARBA" id="ARBA00022840"/>
    </source>
</evidence>
<dbReference type="InterPro" id="IPR037051">
    <property type="entry name" value="4-carb_acid_sugar_kinase_N_sf"/>
</dbReference>
<reference evidence="9 10" key="1">
    <citation type="submission" date="2023-09" db="EMBL/GenBank/DDBJ databases">
        <title>Whole genome shotgun sequencing (WGS) of Bosea sp. ZW T0_25, isolated from stored onions (Allium cepa).</title>
        <authorList>
            <person name="Stoll D.A."/>
            <person name="Huch M."/>
        </authorList>
    </citation>
    <scope>NUCLEOTIDE SEQUENCE [LARGE SCALE GENOMIC DNA]</scope>
    <source>
        <strain evidence="9 10">ZW T0_25</strain>
    </source>
</reference>
<accession>A0ABU3S189</accession>
<evidence type="ECO:0000256" key="1">
    <source>
        <dbReference type="ARBA" id="ARBA00005715"/>
    </source>
</evidence>
<dbReference type="Gene3D" id="3.40.50.10840">
    <property type="entry name" value="Putative sugar-binding, N-terminal domain"/>
    <property type="match status" value="1"/>
</dbReference>
<organism evidence="9 10">
    <name type="scientific">Bosea rubneri</name>
    <dbReference type="NCBI Taxonomy" id="3075434"/>
    <lineage>
        <taxon>Bacteria</taxon>
        <taxon>Pseudomonadati</taxon>
        <taxon>Pseudomonadota</taxon>
        <taxon>Alphaproteobacteria</taxon>
        <taxon>Hyphomicrobiales</taxon>
        <taxon>Boseaceae</taxon>
        <taxon>Bosea</taxon>
    </lineage>
</organism>
<name>A0ABU3S189_9HYPH</name>
<keyword evidence="4 9" id="KW-0418">Kinase</keyword>
<dbReference type="SUPFAM" id="SSF142764">
    <property type="entry name" value="YgbK-like"/>
    <property type="match status" value="1"/>
</dbReference>
<dbReference type="Pfam" id="PF07005">
    <property type="entry name" value="SBD_N"/>
    <property type="match status" value="1"/>
</dbReference>
<evidence type="ECO:0000259" key="7">
    <source>
        <dbReference type="Pfam" id="PF07005"/>
    </source>
</evidence>
<evidence type="ECO:0000313" key="9">
    <source>
        <dbReference type="EMBL" id="MDU0338557.1"/>
    </source>
</evidence>
<keyword evidence="3" id="KW-0547">Nucleotide-binding</keyword>
<keyword evidence="10" id="KW-1185">Reference proteome</keyword>
<proteinExistence type="inferred from homology"/>
<sequence>MSGLPDGPLIAYYGDDFTGSAAVMEVMSFAGLDSVLFLDLPAPERLAAFSDRRCIGIAGIARSRPPEWMDVQLPPIFEALARVHAPLVHYKTCSTFDSAPHIGSIGRAIELAHAAFPGAYVPLIVGAPAIERYQAFGNLFAGAGGTVHRLDRHPTMARHPVTPMAEADIPRHLARQTGMPIRLIDFIALHGGQGAMRLAQMTHDGAPIVALDVLDEASLAAAGQLVWETRDEGHFVAGSQGVEYALVAHWRARGWIERDPAPRRVPAVERIAVVSGSCSPVTAGQIAHASGYGFAAIALDATRAVDATAWIAEIGRATGEAMRRLGEGASPLVYTAQGPDDPAVAALGAACESAGRPISEINDRIGAGLGRVLAGIVDAGGPRRALIAGGDTSGHATLELGVDALSAIAEIAPGSPLCRAYAADPHRDGLELALKGGQIGGADYFSAVRNGGPR</sequence>
<keyword evidence="2" id="KW-0808">Transferase</keyword>
<dbReference type="InterPro" id="IPR031475">
    <property type="entry name" value="NBD_C"/>
</dbReference>